<dbReference type="GO" id="GO:0004674">
    <property type="term" value="F:protein serine/threonine kinase activity"/>
    <property type="evidence" value="ECO:0007669"/>
    <property type="project" value="UniProtKB-KW"/>
</dbReference>
<feature type="non-terminal residue" evidence="7">
    <location>
        <position position="70"/>
    </location>
</feature>
<evidence type="ECO:0000256" key="5">
    <source>
        <dbReference type="ARBA" id="ARBA00022840"/>
    </source>
</evidence>
<dbReference type="Gene3D" id="3.30.200.20">
    <property type="entry name" value="Phosphorylase Kinase, domain 1"/>
    <property type="match status" value="1"/>
</dbReference>
<sequence>SICQGFLNKDPNARLGCSPVGCLEIRDHVFFRRINWELIEARAIQPPFKPCVRDKRDTSNFDSAFTDLPT</sequence>
<name>A0A564YY57_HYMDI</name>
<keyword evidence="1" id="KW-0723">Serine/threonine-protein kinase</keyword>
<evidence type="ECO:0000256" key="4">
    <source>
        <dbReference type="ARBA" id="ARBA00022777"/>
    </source>
</evidence>
<evidence type="ECO:0000256" key="3">
    <source>
        <dbReference type="ARBA" id="ARBA00022741"/>
    </source>
</evidence>
<dbReference type="PANTHER" id="PTHR24351">
    <property type="entry name" value="RIBOSOMAL PROTEIN S6 KINASE"/>
    <property type="match status" value="1"/>
</dbReference>
<dbReference type="SUPFAM" id="SSF56112">
    <property type="entry name" value="Protein kinase-like (PK-like)"/>
    <property type="match status" value="1"/>
</dbReference>
<evidence type="ECO:0000313" key="8">
    <source>
        <dbReference type="Proteomes" id="UP000321570"/>
    </source>
</evidence>
<dbReference type="InterPro" id="IPR000961">
    <property type="entry name" value="AGC-kinase_C"/>
</dbReference>
<dbReference type="GO" id="GO:0005524">
    <property type="term" value="F:ATP binding"/>
    <property type="evidence" value="ECO:0007669"/>
    <property type="project" value="UniProtKB-KW"/>
</dbReference>
<organism evidence="7 8">
    <name type="scientific">Hymenolepis diminuta</name>
    <name type="common">Rat tapeworm</name>
    <dbReference type="NCBI Taxonomy" id="6216"/>
    <lineage>
        <taxon>Eukaryota</taxon>
        <taxon>Metazoa</taxon>
        <taxon>Spiralia</taxon>
        <taxon>Lophotrochozoa</taxon>
        <taxon>Platyhelminthes</taxon>
        <taxon>Cestoda</taxon>
        <taxon>Eucestoda</taxon>
        <taxon>Cyclophyllidea</taxon>
        <taxon>Hymenolepididae</taxon>
        <taxon>Hymenolepis</taxon>
    </lineage>
</organism>
<keyword evidence="2" id="KW-0808">Transferase</keyword>
<keyword evidence="4" id="KW-0418">Kinase</keyword>
<dbReference type="Proteomes" id="UP000321570">
    <property type="component" value="Unassembled WGS sequence"/>
</dbReference>
<accession>A0A564YY57</accession>
<keyword evidence="8" id="KW-1185">Reference proteome</keyword>
<proteinExistence type="predicted"/>
<evidence type="ECO:0000313" key="7">
    <source>
        <dbReference type="EMBL" id="VUZ52086.1"/>
    </source>
</evidence>
<protein>
    <recommendedName>
        <fullName evidence="6">AGC-kinase C-terminal domain-containing protein</fullName>
    </recommendedName>
</protein>
<dbReference type="AlphaFoldDB" id="A0A564YY57"/>
<gene>
    <name evidence="7" type="ORF">WMSIL1_LOCUS10660</name>
</gene>
<dbReference type="Gene3D" id="1.10.510.10">
    <property type="entry name" value="Transferase(Phosphotransferase) domain 1"/>
    <property type="match status" value="1"/>
</dbReference>
<keyword evidence="5" id="KW-0067">ATP-binding</keyword>
<dbReference type="EMBL" id="CABIJS010000466">
    <property type="protein sequence ID" value="VUZ52086.1"/>
    <property type="molecule type" value="Genomic_DNA"/>
</dbReference>
<dbReference type="InterPro" id="IPR011009">
    <property type="entry name" value="Kinase-like_dom_sf"/>
</dbReference>
<evidence type="ECO:0000259" key="6">
    <source>
        <dbReference type="PROSITE" id="PS51285"/>
    </source>
</evidence>
<dbReference type="SMART" id="SM00133">
    <property type="entry name" value="S_TK_X"/>
    <property type="match status" value="1"/>
</dbReference>
<feature type="domain" description="AGC-kinase C-terminal" evidence="6">
    <location>
        <begin position="32"/>
        <end position="70"/>
    </location>
</feature>
<evidence type="ECO:0000256" key="1">
    <source>
        <dbReference type="ARBA" id="ARBA00022527"/>
    </source>
</evidence>
<evidence type="ECO:0000256" key="2">
    <source>
        <dbReference type="ARBA" id="ARBA00022679"/>
    </source>
</evidence>
<feature type="non-terminal residue" evidence="7">
    <location>
        <position position="1"/>
    </location>
</feature>
<reference evidence="7 8" key="1">
    <citation type="submission" date="2019-07" db="EMBL/GenBank/DDBJ databases">
        <authorList>
            <person name="Jastrzebski P J."/>
            <person name="Paukszto L."/>
            <person name="Jastrzebski P J."/>
        </authorList>
    </citation>
    <scope>NUCLEOTIDE SEQUENCE [LARGE SCALE GENOMIC DNA]</scope>
    <source>
        <strain evidence="7 8">WMS-il1</strain>
    </source>
</reference>
<keyword evidence="3" id="KW-0547">Nucleotide-binding</keyword>
<dbReference type="PROSITE" id="PS51285">
    <property type="entry name" value="AGC_KINASE_CTER"/>
    <property type="match status" value="1"/>
</dbReference>